<dbReference type="PROSITE" id="PS50011">
    <property type="entry name" value="PROTEIN_KINASE_DOM"/>
    <property type="match status" value="1"/>
</dbReference>
<organism evidence="4 5">
    <name type="scientific">Phytophthora lilii</name>
    <dbReference type="NCBI Taxonomy" id="2077276"/>
    <lineage>
        <taxon>Eukaryota</taxon>
        <taxon>Sar</taxon>
        <taxon>Stramenopiles</taxon>
        <taxon>Oomycota</taxon>
        <taxon>Peronosporomycetes</taxon>
        <taxon>Peronosporales</taxon>
        <taxon>Peronosporaceae</taxon>
        <taxon>Phytophthora</taxon>
    </lineage>
</organism>
<gene>
    <name evidence="4" type="ORF">Plil01_000262100</name>
</gene>
<keyword evidence="2" id="KW-1133">Transmembrane helix</keyword>
<evidence type="ECO:0000256" key="2">
    <source>
        <dbReference type="SAM" id="Phobius"/>
    </source>
</evidence>
<dbReference type="AlphaFoldDB" id="A0A9W6TCB4"/>
<keyword evidence="2" id="KW-0472">Membrane</keyword>
<keyword evidence="2" id="KW-0812">Transmembrane</keyword>
<dbReference type="InterPro" id="IPR017441">
    <property type="entry name" value="Protein_kinase_ATP_BS"/>
</dbReference>
<dbReference type="EMBL" id="BSXW01000094">
    <property type="protein sequence ID" value="GMF11956.1"/>
    <property type="molecule type" value="Genomic_DNA"/>
</dbReference>
<proteinExistence type="predicted"/>
<reference evidence="4" key="1">
    <citation type="submission" date="2023-04" db="EMBL/GenBank/DDBJ databases">
        <title>Phytophthora lilii NBRC 32176.</title>
        <authorList>
            <person name="Ichikawa N."/>
            <person name="Sato H."/>
            <person name="Tonouchi N."/>
        </authorList>
    </citation>
    <scope>NUCLEOTIDE SEQUENCE</scope>
    <source>
        <strain evidence="4">NBRC 32176</strain>
    </source>
</reference>
<keyword evidence="1" id="KW-0547">Nucleotide-binding</keyword>
<evidence type="ECO:0000256" key="1">
    <source>
        <dbReference type="PROSITE-ProRule" id="PRU10141"/>
    </source>
</evidence>
<dbReference type="PROSITE" id="PS00107">
    <property type="entry name" value="PROTEIN_KINASE_ATP"/>
    <property type="match status" value="1"/>
</dbReference>
<evidence type="ECO:0000313" key="4">
    <source>
        <dbReference type="EMBL" id="GMF11956.1"/>
    </source>
</evidence>
<dbReference type="Gene3D" id="3.30.200.20">
    <property type="entry name" value="Phosphorylase Kinase, domain 1"/>
    <property type="match status" value="1"/>
</dbReference>
<dbReference type="GO" id="GO:0005524">
    <property type="term" value="F:ATP binding"/>
    <property type="evidence" value="ECO:0007669"/>
    <property type="project" value="UniProtKB-UniRule"/>
</dbReference>
<dbReference type="InterPro" id="IPR000719">
    <property type="entry name" value="Prot_kinase_dom"/>
</dbReference>
<keyword evidence="1" id="KW-0067">ATP-binding</keyword>
<comment type="caution">
    <text evidence="4">The sequence shown here is derived from an EMBL/GenBank/DDBJ whole genome shotgun (WGS) entry which is preliminary data.</text>
</comment>
<dbReference type="SUPFAM" id="SSF56112">
    <property type="entry name" value="Protein kinase-like (PK-like)"/>
    <property type="match status" value="1"/>
</dbReference>
<dbReference type="GO" id="GO:0004672">
    <property type="term" value="F:protein kinase activity"/>
    <property type="evidence" value="ECO:0007669"/>
    <property type="project" value="InterPro"/>
</dbReference>
<evidence type="ECO:0000259" key="3">
    <source>
        <dbReference type="PROSITE" id="PS50011"/>
    </source>
</evidence>
<dbReference type="InterPro" id="IPR011009">
    <property type="entry name" value="Kinase-like_dom_sf"/>
</dbReference>
<feature type="binding site" evidence="1">
    <location>
        <position position="104"/>
    </location>
    <ligand>
        <name>ATP</name>
        <dbReference type="ChEBI" id="CHEBI:30616"/>
    </ligand>
</feature>
<protein>
    <submittedName>
        <fullName evidence="4">Unnamed protein product</fullName>
    </submittedName>
</protein>
<keyword evidence="5" id="KW-1185">Reference proteome</keyword>
<dbReference type="Proteomes" id="UP001165083">
    <property type="component" value="Unassembled WGS sequence"/>
</dbReference>
<name>A0A9W6TCB4_9STRA</name>
<evidence type="ECO:0000313" key="5">
    <source>
        <dbReference type="Proteomes" id="UP001165083"/>
    </source>
</evidence>
<accession>A0A9W6TCB4</accession>
<sequence>MQHLFTKGLGKCRSLQRTTFWLINSINGVVVRVITATWIMEGSKALFRDFITKNLSPWVTRLTAACSALNVEVVEGDAFLGRGAFGRVFKVKRKGQDGDALALKIVETSSVGRLFQEEDALVHAQHTGLAIRPVGTATEISDGAAMLLSPVREPISYPTTSEEARALFGMLWQLHSVDVAHGDPRVLNVFVKNGQRLWIDLVESRGASPILMQNDAKILTQSIFHGFPEDSTSELEKHIIEYGENPTQTNLYRLANKVCERFAASQSDD</sequence>
<dbReference type="OrthoDB" id="125809at2759"/>
<feature type="domain" description="Protein kinase" evidence="3">
    <location>
        <begin position="74"/>
        <end position="269"/>
    </location>
</feature>
<feature type="transmembrane region" description="Helical" evidence="2">
    <location>
        <begin position="20"/>
        <end position="40"/>
    </location>
</feature>